<feature type="chain" id="PRO_5045892853" description="Lactococcin 972 family bacteriocin" evidence="1">
    <location>
        <begin position="27"/>
        <end position="122"/>
    </location>
</feature>
<dbReference type="Proteomes" id="UP001318300">
    <property type="component" value="Unassembled WGS sequence"/>
</dbReference>
<evidence type="ECO:0000313" key="3">
    <source>
        <dbReference type="Proteomes" id="UP001318300"/>
    </source>
</evidence>
<comment type="caution">
    <text evidence="2">The sequence shown here is derived from an EMBL/GenBank/DDBJ whole genome shotgun (WGS) entry which is preliminary data.</text>
</comment>
<dbReference type="Pfam" id="PF09683">
    <property type="entry name" value="Lactococcin_972"/>
    <property type="match status" value="1"/>
</dbReference>
<evidence type="ECO:0008006" key="4">
    <source>
        <dbReference type="Google" id="ProtNLM"/>
    </source>
</evidence>
<dbReference type="Gene3D" id="2.60.40.2850">
    <property type="match status" value="1"/>
</dbReference>
<reference evidence="2 3" key="1">
    <citation type="submission" date="2020-03" db="EMBL/GenBank/DDBJ databases">
        <title>Above-ground endophytic microbial communities from plants in different locations in the United States.</title>
        <authorList>
            <person name="Frank C."/>
        </authorList>
    </citation>
    <scope>NUCLEOTIDE SEQUENCE [LARGE SCALE GENOMIC DNA]</scope>
    <source>
        <strain evidence="2 3">WW7</strain>
    </source>
</reference>
<evidence type="ECO:0000313" key="2">
    <source>
        <dbReference type="EMBL" id="NII40227.1"/>
    </source>
</evidence>
<protein>
    <recommendedName>
        <fullName evidence="4">Lactococcin 972 family bacteriocin</fullName>
    </recommendedName>
</protein>
<keyword evidence="3" id="KW-1185">Reference proteome</keyword>
<gene>
    <name evidence="2" type="ORF">E9228_000846</name>
</gene>
<dbReference type="RefSeq" id="WP_166779299.1">
    <property type="nucleotide sequence ID" value="NZ_JAAOYO010000001.1"/>
</dbReference>
<keyword evidence="1" id="KW-0732">Signal</keyword>
<sequence length="122" mass="12655">MQRNVIATIAAAALLTVGWSASSAAASEPSDAVGVVREGGASADRSPATRNGSAVVGGGSWSYGVWSGEVHSVYVHDRSTHRASVRSSGITTRSDWVPPTKVAYAHRKKAVSGNQSFWATRG</sequence>
<dbReference type="EMBL" id="JAAOYO010000001">
    <property type="protein sequence ID" value="NII40227.1"/>
    <property type="molecule type" value="Genomic_DNA"/>
</dbReference>
<proteinExistence type="predicted"/>
<accession>A0ABX0T5C0</accession>
<evidence type="ECO:0000256" key="1">
    <source>
        <dbReference type="SAM" id="SignalP"/>
    </source>
</evidence>
<feature type="signal peptide" evidence="1">
    <location>
        <begin position="1"/>
        <end position="26"/>
    </location>
</feature>
<name>A0ABX0T5C0_9MICO</name>
<organism evidence="2 3">
    <name type="scientific">Curtobacterium salicis</name>
    <dbReference type="NCBI Taxonomy" id="1779862"/>
    <lineage>
        <taxon>Bacteria</taxon>
        <taxon>Bacillati</taxon>
        <taxon>Actinomycetota</taxon>
        <taxon>Actinomycetes</taxon>
        <taxon>Micrococcales</taxon>
        <taxon>Microbacteriaceae</taxon>
        <taxon>Curtobacterium</taxon>
    </lineage>
</organism>
<dbReference type="InterPro" id="IPR006540">
    <property type="entry name" value="Lactococcin_972"/>
</dbReference>